<dbReference type="RefSeq" id="WP_111132741.1">
    <property type="nucleotide sequence ID" value="NZ_POUB01000012.1"/>
</dbReference>
<gene>
    <name evidence="2" type="ORF">C1I99_03745</name>
</gene>
<comment type="caution">
    <text evidence="2">The sequence shown here is derived from an EMBL/GenBank/DDBJ whole genome shotgun (WGS) entry which is preliminary data.</text>
</comment>
<keyword evidence="1" id="KW-0472">Membrane</keyword>
<accession>A0A2W2DA65</accession>
<feature type="transmembrane region" description="Helical" evidence="1">
    <location>
        <begin position="37"/>
        <end position="57"/>
    </location>
</feature>
<dbReference type="AlphaFoldDB" id="A0A2W2DA65"/>
<sequence>MTLKLHAIPTSNDPAASGGQPSLALAGIPTTPSRRGFMRTVVFAGLTLGASALLLGVSRRGSAETSPTGLTEWSRNDCADAYPGGYTQVADQSNSAYTYDAAACFGAPISNKNCRLGWHFNPTTGRCQSGSPYNAWRWTVNGRTYRCSDGFASGTTTLTICRQRVTA</sequence>
<evidence type="ECO:0000313" key="3">
    <source>
        <dbReference type="Proteomes" id="UP000248749"/>
    </source>
</evidence>
<keyword evidence="1" id="KW-0812">Transmembrane</keyword>
<evidence type="ECO:0000256" key="1">
    <source>
        <dbReference type="SAM" id="Phobius"/>
    </source>
</evidence>
<dbReference type="EMBL" id="POUB01000012">
    <property type="protein sequence ID" value="PZG02225.1"/>
    <property type="molecule type" value="Genomic_DNA"/>
</dbReference>
<proteinExistence type="predicted"/>
<reference evidence="2 3" key="1">
    <citation type="submission" date="2018-01" db="EMBL/GenBank/DDBJ databases">
        <title>Draft genome sequence of Salinispora sp. 13K206.</title>
        <authorList>
            <person name="Sahin N."/>
            <person name="Saygin H."/>
            <person name="Ay H."/>
        </authorList>
    </citation>
    <scope>NUCLEOTIDE SEQUENCE [LARGE SCALE GENOMIC DNA]</scope>
    <source>
        <strain evidence="2 3">13K206</strain>
    </source>
</reference>
<dbReference type="OrthoDB" id="3541556at2"/>
<evidence type="ECO:0000313" key="2">
    <source>
        <dbReference type="EMBL" id="PZG02225.1"/>
    </source>
</evidence>
<keyword evidence="1" id="KW-1133">Transmembrane helix</keyword>
<keyword evidence="3" id="KW-1185">Reference proteome</keyword>
<organism evidence="2 3">
    <name type="scientific">Micromonospora deserti</name>
    <dbReference type="NCBI Taxonomy" id="2070366"/>
    <lineage>
        <taxon>Bacteria</taxon>
        <taxon>Bacillati</taxon>
        <taxon>Actinomycetota</taxon>
        <taxon>Actinomycetes</taxon>
        <taxon>Micromonosporales</taxon>
        <taxon>Micromonosporaceae</taxon>
        <taxon>Micromonospora</taxon>
    </lineage>
</organism>
<protein>
    <submittedName>
        <fullName evidence="2">Uncharacterized protein</fullName>
    </submittedName>
</protein>
<name>A0A2W2DA65_9ACTN</name>
<dbReference type="Proteomes" id="UP000248749">
    <property type="component" value="Unassembled WGS sequence"/>
</dbReference>